<accession>A0A365YWV6</accession>
<reference evidence="1 2" key="1">
    <citation type="submission" date="2018-05" db="EMBL/GenBank/DDBJ databases">
        <title>Komagataeibacter cocois sp. nov., for a novel cellulose- producing strain isolated from coconut milk.</title>
        <authorList>
            <person name="Liu L."/>
            <person name="Wang Y."/>
            <person name="Liu S."/>
            <person name="Bi J."/>
            <person name="Chen H."/>
            <person name="Deng J."/>
            <person name="Zhang C."/>
            <person name="Hu Q."/>
            <person name="Li C."/>
        </authorList>
    </citation>
    <scope>NUCLEOTIDE SEQUENCE [LARGE SCALE GENOMIC DNA]</scope>
    <source>
        <strain evidence="1 2">WE7</strain>
    </source>
</reference>
<dbReference type="Proteomes" id="UP000252680">
    <property type="component" value="Unassembled WGS sequence"/>
</dbReference>
<sequence>MHRMDGDVRRLFEMVAGHLENSIEMIEHVYSPTSYVRRRWSCQEPESFLCQLAQEMIPGKTKIYKEIMVLLDRIELSTSPLPNRRNAHNILIFLFKK</sequence>
<evidence type="ECO:0000313" key="2">
    <source>
        <dbReference type="Proteomes" id="UP000252680"/>
    </source>
</evidence>
<keyword evidence="2" id="KW-1185">Reference proteome</keyword>
<gene>
    <name evidence="1" type="ORF">NJLHNGOC_06485</name>
</gene>
<proteinExistence type="predicted"/>
<dbReference type="EMBL" id="QEXL01000007">
    <property type="protein sequence ID" value="RBM07676.1"/>
    <property type="molecule type" value="Genomic_DNA"/>
</dbReference>
<comment type="caution">
    <text evidence="1">The sequence shown here is derived from an EMBL/GenBank/DDBJ whole genome shotgun (WGS) entry which is preliminary data.</text>
</comment>
<name>A0A365YWV6_9PROT</name>
<evidence type="ECO:0000313" key="1">
    <source>
        <dbReference type="EMBL" id="RBM07676.1"/>
    </source>
</evidence>
<organism evidence="1 2">
    <name type="scientific">Novacetimonas cocois</name>
    <dbReference type="NCBI Taxonomy" id="1747507"/>
    <lineage>
        <taxon>Bacteria</taxon>
        <taxon>Pseudomonadati</taxon>
        <taxon>Pseudomonadota</taxon>
        <taxon>Alphaproteobacteria</taxon>
        <taxon>Acetobacterales</taxon>
        <taxon>Acetobacteraceae</taxon>
        <taxon>Novacetimonas</taxon>
    </lineage>
</organism>
<dbReference type="AlphaFoldDB" id="A0A365YWV6"/>
<protein>
    <submittedName>
        <fullName evidence="1">Uncharacterized protein</fullName>
    </submittedName>
</protein>